<dbReference type="Gene3D" id="2.40.280.10">
    <property type="match status" value="1"/>
</dbReference>
<keyword evidence="1 3" id="KW-0963">Cytoplasm</keyword>
<accession>A0A3E1Y4C7</accession>
<dbReference type="InterPro" id="IPR000037">
    <property type="entry name" value="SsrA-bd_prot"/>
</dbReference>
<comment type="function">
    <text evidence="3">Required for rescue of stalled ribosomes mediated by trans-translation. Binds to transfer-messenger RNA (tmRNA), required for stable association of tmRNA with ribosomes. tmRNA and SmpB together mimic tRNA shape, replacing the anticodon stem-loop with SmpB. tmRNA is encoded by the ssrA gene; the 2 termini fold to resemble tRNA(Ala) and it encodes a 'tag peptide', a short internal open reading frame. During trans-translation Ala-aminoacylated tmRNA acts like a tRNA, entering the A-site of stalled ribosomes, displacing the stalled mRNA. The ribosome then switches to translate the ORF on the tmRNA; the nascent peptide is terminated with the 'tag peptide' encoded by the tmRNA and targeted for degradation. The ribosome is freed to recommence translation, which seems to be the essential function of trans-translation.</text>
</comment>
<dbReference type="SUPFAM" id="SSF74982">
    <property type="entry name" value="Small protein B (SmpB)"/>
    <property type="match status" value="1"/>
</dbReference>
<evidence type="ECO:0000313" key="4">
    <source>
        <dbReference type="EMBL" id="RFS19529.1"/>
    </source>
</evidence>
<name>A0A3E1Y4C7_9BACT</name>
<dbReference type="Pfam" id="PF01668">
    <property type="entry name" value="SmpB"/>
    <property type="match status" value="1"/>
</dbReference>
<keyword evidence="2 3" id="KW-0694">RNA-binding</keyword>
<dbReference type="OrthoDB" id="9805462at2"/>
<comment type="similarity">
    <text evidence="3">Belongs to the SmpB family.</text>
</comment>
<dbReference type="AlphaFoldDB" id="A0A3E1Y4C7"/>
<dbReference type="EMBL" id="QPMM01000013">
    <property type="protein sequence ID" value="RFS19529.1"/>
    <property type="molecule type" value="Genomic_DNA"/>
</dbReference>
<evidence type="ECO:0000256" key="2">
    <source>
        <dbReference type="ARBA" id="ARBA00022884"/>
    </source>
</evidence>
<sequence>MAEQKNRSAYYEYAIEDKYVAGMVLLGTEIKSIRGGKVSFNDSFCYFNKGELYVKSLHIAQYSHGTSSNHDPLRERKLLLTKREIRKIENKLRDKGYTIIPLRLFISDKGLAKLEIGVGRGKKLHDKRESIKSRDADRELRRQFK</sequence>
<proteinExistence type="inferred from homology"/>
<organism evidence="4 5">
    <name type="scientific">Chitinophaga silvatica</name>
    <dbReference type="NCBI Taxonomy" id="2282649"/>
    <lineage>
        <taxon>Bacteria</taxon>
        <taxon>Pseudomonadati</taxon>
        <taxon>Bacteroidota</taxon>
        <taxon>Chitinophagia</taxon>
        <taxon>Chitinophagales</taxon>
        <taxon>Chitinophagaceae</taxon>
        <taxon>Chitinophaga</taxon>
    </lineage>
</organism>
<dbReference type="GO" id="GO:0003723">
    <property type="term" value="F:RNA binding"/>
    <property type="evidence" value="ECO:0007669"/>
    <property type="project" value="UniProtKB-UniRule"/>
</dbReference>
<dbReference type="CDD" id="cd09294">
    <property type="entry name" value="SmpB"/>
    <property type="match status" value="1"/>
</dbReference>
<gene>
    <name evidence="3" type="primary">smpB</name>
    <name evidence="4" type="ORF">DVR12_23125</name>
</gene>
<dbReference type="InterPro" id="IPR020081">
    <property type="entry name" value="SsrA-bd_prot_CS"/>
</dbReference>
<dbReference type="GO" id="GO:0070930">
    <property type="term" value="P:trans-translation-dependent protein tagging"/>
    <property type="evidence" value="ECO:0007669"/>
    <property type="project" value="TreeGrafter"/>
</dbReference>
<protein>
    <recommendedName>
        <fullName evidence="3">SsrA-binding protein</fullName>
    </recommendedName>
    <alternativeName>
        <fullName evidence="3">Small protein B</fullName>
    </alternativeName>
</protein>
<dbReference type="GO" id="GO:0070929">
    <property type="term" value="P:trans-translation"/>
    <property type="evidence" value="ECO:0007669"/>
    <property type="project" value="UniProtKB-UniRule"/>
</dbReference>
<dbReference type="PANTHER" id="PTHR30308">
    <property type="entry name" value="TMRNA-BINDING COMPONENT OF TRANS-TRANSLATION TAGGING COMPLEX"/>
    <property type="match status" value="1"/>
</dbReference>
<evidence type="ECO:0000256" key="1">
    <source>
        <dbReference type="ARBA" id="ARBA00022490"/>
    </source>
</evidence>
<reference evidence="4 5" key="1">
    <citation type="submission" date="2018-07" db="EMBL/GenBank/DDBJ databases">
        <title>Chitinophaga K2CV101002-2 sp. nov., isolated from a monsoon evergreen broad-leaved forest soil.</title>
        <authorList>
            <person name="Lv Y."/>
        </authorList>
    </citation>
    <scope>NUCLEOTIDE SEQUENCE [LARGE SCALE GENOMIC DNA]</scope>
    <source>
        <strain evidence="4 5">GDMCC 1.1288</strain>
    </source>
</reference>
<evidence type="ECO:0000313" key="5">
    <source>
        <dbReference type="Proteomes" id="UP000260644"/>
    </source>
</evidence>
<dbReference type="Proteomes" id="UP000260644">
    <property type="component" value="Unassembled WGS sequence"/>
</dbReference>
<evidence type="ECO:0000256" key="3">
    <source>
        <dbReference type="HAMAP-Rule" id="MF_00023"/>
    </source>
</evidence>
<dbReference type="GO" id="GO:0005829">
    <property type="term" value="C:cytosol"/>
    <property type="evidence" value="ECO:0007669"/>
    <property type="project" value="TreeGrafter"/>
</dbReference>
<dbReference type="PROSITE" id="PS01317">
    <property type="entry name" value="SSRP"/>
    <property type="match status" value="1"/>
</dbReference>
<comment type="subcellular location">
    <subcellularLocation>
        <location evidence="3">Cytoplasm</location>
    </subcellularLocation>
    <text evidence="3">The tmRNA-SmpB complex associates with stalled 70S ribosomes.</text>
</comment>
<dbReference type="HAMAP" id="MF_00023">
    <property type="entry name" value="SmpB"/>
    <property type="match status" value="1"/>
</dbReference>
<dbReference type="NCBIfam" id="TIGR00086">
    <property type="entry name" value="smpB"/>
    <property type="match status" value="1"/>
</dbReference>
<keyword evidence="5" id="KW-1185">Reference proteome</keyword>
<dbReference type="PANTHER" id="PTHR30308:SF2">
    <property type="entry name" value="SSRA-BINDING PROTEIN"/>
    <property type="match status" value="1"/>
</dbReference>
<dbReference type="RefSeq" id="WP_116978183.1">
    <property type="nucleotide sequence ID" value="NZ_QPMM01000013.1"/>
</dbReference>
<dbReference type="InterPro" id="IPR023620">
    <property type="entry name" value="SmpB"/>
</dbReference>
<comment type="caution">
    <text evidence="4">The sequence shown here is derived from an EMBL/GenBank/DDBJ whole genome shotgun (WGS) entry which is preliminary data.</text>
</comment>
<dbReference type="NCBIfam" id="NF003843">
    <property type="entry name" value="PRK05422.1"/>
    <property type="match status" value="1"/>
</dbReference>